<dbReference type="AlphaFoldDB" id="A0A813X429"/>
<organism evidence="1 2">
    <name type="scientific">Adineta ricciae</name>
    <name type="common">Rotifer</name>
    <dbReference type="NCBI Taxonomy" id="249248"/>
    <lineage>
        <taxon>Eukaryota</taxon>
        <taxon>Metazoa</taxon>
        <taxon>Spiralia</taxon>
        <taxon>Gnathifera</taxon>
        <taxon>Rotifera</taxon>
        <taxon>Eurotatoria</taxon>
        <taxon>Bdelloidea</taxon>
        <taxon>Adinetida</taxon>
        <taxon>Adinetidae</taxon>
        <taxon>Adineta</taxon>
    </lineage>
</organism>
<evidence type="ECO:0000313" key="1">
    <source>
        <dbReference type="EMBL" id="CAF0864934.1"/>
    </source>
</evidence>
<sequence length="154" mass="17308">MSGTDVQSRNAIINILCTSVCIYTKSNLASRHICLDKCWSKSKLYSFSVIVHHQKSITKIPLIFNRHTQANHIVQLFSALSQKNDSHNQPPYDVTHERYQCAEILFEPPLAPSKGLHLVIPNSILQCDTQIQNAMLGKIILASGKSQQIIHPHV</sequence>
<dbReference type="Gene3D" id="3.30.420.40">
    <property type="match status" value="1"/>
</dbReference>
<dbReference type="Proteomes" id="UP000663852">
    <property type="component" value="Unassembled WGS sequence"/>
</dbReference>
<name>A0A813X429_ADIRI</name>
<evidence type="ECO:0000313" key="2">
    <source>
        <dbReference type="Proteomes" id="UP000663852"/>
    </source>
</evidence>
<accession>A0A813X429</accession>
<proteinExistence type="predicted"/>
<comment type="caution">
    <text evidence="1">The sequence shown here is derived from an EMBL/GenBank/DDBJ whole genome shotgun (WGS) entry which is preliminary data.</text>
</comment>
<dbReference type="EMBL" id="CAJNOJ010000025">
    <property type="protein sequence ID" value="CAF0864934.1"/>
    <property type="molecule type" value="Genomic_DNA"/>
</dbReference>
<gene>
    <name evidence="1" type="ORF">EDS130_LOCUS7998</name>
</gene>
<reference evidence="1" key="1">
    <citation type="submission" date="2021-02" db="EMBL/GenBank/DDBJ databases">
        <authorList>
            <person name="Nowell W R."/>
        </authorList>
    </citation>
    <scope>NUCLEOTIDE SEQUENCE</scope>
</reference>
<dbReference type="Gene3D" id="3.90.640.10">
    <property type="entry name" value="Actin, Chain A, domain 4"/>
    <property type="match status" value="1"/>
</dbReference>
<protein>
    <submittedName>
        <fullName evidence="1">Uncharacterized protein</fullName>
    </submittedName>
</protein>
<dbReference type="InterPro" id="IPR043129">
    <property type="entry name" value="ATPase_NBD"/>
</dbReference>
<dbReference type="SUPFAM" id="SSF53067">
    <property type="entry name" value="Actin-like ATPase domain"/>
    <property type="match status" value="1"/>
</dbReference>